<accession>A0ABV8R9B5</accession>
<comment type="caution">
    <text evidence="1">The sequence shown here is derived from an EMBL/GenBank/DDBJ whole genome shotgun (WGS) entry which is preliminary data.</text>
</comment>
<evidence type="ECO:0000313" key="2">
    <source>
        <dbReference type="Proteomes" id="UP001595826"/>
    </source>
</evidence>
<protein>
    <submittedName>
        <fullName evidence="1">Uncharacterized protein</fullName>
    </submittedName>
</protein>
<gene>
    <name evidence="1" type="ORF">ACFOWD_09110</name>
</gene>
<name>A0ABV8R9B5_9FLAO</name>
<evidence type="ECO:0000313" key="1">
    <source>
        <dbReference type="EMBL" id="MFC4269060.1"/>
    </source>
</evidence>
<proteinExistence type="predicted"/>
<dbReference type="RefSeq" id="WP_298993620.1">
    <property type="nucleotide sequence ID" value="NZ_JBHSCY010000002.1"/>
</dbReference>
<organism evidence="1 2">
    <name type="scientific">Polaribacter marinivivus</name>
    <dbReference type="NCBI Taxonomy" id="1524260"/>
    <lineage>
        <taxon>Bacteria</taxon>
        <taxon>Pseudomonadati</taxon>
        <taxon>Bacteroidota</taxon>
        <taxon>Flavobacteriia</taxon>
        <taxon>Flavobacteriales</taxon>
        <taxon>Flavobacteriaceae</taxon>
    </lineage>
</organism>
<keyword evidence="2" id="KW-1185">Reference proteome</keyword>
<reference evidence="2" key="1">
    <citation type="journal article" date="2019" name="Int. J. Syst. Evol. Microbiol.">
        <title>The Global Catalogue of Microorganisms (GCM) 10K type strain sequencing project: providing services to taxonomists for standard genome sequencing and annotation.</title>
        <authorList>
            <consortium name="The Broad Institute Genomics Platform"/>
            <consortium name="The Broad Institute Genome Sequencing Center for Infectious Disease"/>
            <person name="Wu L."/>
            <person name="Ma J."/>
        </authorList>
    </citation>
    <scope>NUCLEOTIDE SEQUENCE [LARGE SCALE GENOMIC DNA]</scope>
    <source>
        <strain evidence="2">CECT 8655</strain>
    </source>
</reference>
<dbReference type="Proteomes" id="UP001595826">
    <property type="component" value="Unassembled WGS sequence"/>
</dbReference>
<sequence>MKRITPAILVIMLCAIFKTYSSERILYVDQFYSILGNQAKENDLLNFTISNGFNKIILYDLHKVNRDYPLADATKNGILAKFIYKAKKSFGIKEVGGSGESGEFFIKAIHAYNESRKISAEKFDSYNLEYEYWKEDDSKDGGYYCENYLKNNGKSCDRNGTFSFFLKSLQTMRTLADKNNHPVKVEAYVGKFKKHEIQKISNYVDRLLVHVYVRNPKSGFNYANKRLQYLSEVKNKPKVSIIYSSETLFMGGWLKFNSLKKGEEIFVDTMKNRDRHLLSKINFTNFTYYNYNQLSKSLKYYKKLSALAFNKNKKENQDFTLASR</sequence>
<dbReference type="EMBL" id="JBHSCY010000002">
    <property type="protein sequence ID" value="MFC4269060.1"/>
    <property type="molecule type" value="Genomic_DNA"/>
</dbReference>